<comment type="similarity">
    <text evidence="1">Belongs to the ABC transporter superfamily.</text>
</comment>
<keyword evidence="2" id="KW-0813">Transport</keyword>
<dbReference type="InterPro" id="IPR008995">
    <property type="entry name" value="Mo/tungstate-bd_C_term_dom"/>
</dbReference>
<dbReference type="EMBL" id="JBBLZC010000001">
    <property type="protein sequence ID" value="MEK0081595.1"/>
    <property type="molecule type" value="Genomic_DNA"/>
</dbReference>
<feature type="domain" description="ABC transporter" evidence="5">
    <location>
        <begin position="6"/>
        <end position="236"/>
    </location>
</feature>
<accession>A0ABU8XK69</accession>
<dbReference type="PANTHER" id="PTHR43875">
    <property type="entry name" value="MALTODEXTRIN IMPORT ATP-BINDING PROTEIN MSMX"/>
    <property type="match status" value="1"/>
</dbReference>
<keyword evidence="7" id="KW-1185">Reference proteome</keyword>
<name>A0ABU8XK69_9PROT</name>
<evidence type="ECO:0000259" key="5">
    <source>
        <dbReference type="PROSITE" id="PS50893"/>
    </source>
</evidence>
<evidence type="ECO:0000256" key="1">
    <source>
        <dbReference type="ARBA" id="ARBA00005417"/>
    </source>
</evidence>
<dbReference type="SMART" id="SM00382">
    <property type="entry name" value="AAA"/>
    <property type="match status" value="1"/>
</dbReference>
<dbReference type="InterPro" id="IPR003439">
    <property type="entry name" value="ABC_transporter-like_ATP-bd"/>
</dbReference>
<keyword evidence="4 6" id="KW-0067">ATP-binding</keyword>
<dbReference type="InterPro" id="IPR027417">
    <property type="entry name" value="P-loop_NTPase"/>
</dbReference>
<evidence type="ECO:0000313" key="7">
    <source>
        <dbReference type="Proteomes" id="UP001375743"/>
    </source>
</evidence>
<dbReference type="InterPro" id="IPR047641">
    <property type="entry name" value="ABC_transpr_MalK/UgpC-like"/>
</dbReference>
<evidence type="ECO:0000256" key="2">
    <source>
        <dbReference type="ARBA" id="ARBA00022448"/>
    </source>
</evidence>
<gene>
    <name evidence="6" type="ORF">U1T56_00400</name>
</gene>
<dbReference type="SUPFAM" id="SSF50331">
    <property type="entry name" value="MOP-like"/>
    <property type="match status" value="1"/>
</dbReference>
<dbReference type="GO" id="GO:0005524">
    <property type="term" value="F:ATP binding"/>
    <property type="evidence" value="ECO:0007669"/>
    <property type="project" value="UniProtKB-KW"/>
</dbReference>
<dbReference type="PANTHER" id="PTHR43875:SF14">
    <property type="entry name" value="ABC TRANSPORTER ATP-BINDING PROTEIN"/>
    <property type="match status" value="1"/>
</dbReference>
<dbReference type="InterPro" id="IPR003593">
    <property type="entry name" value="AAA+_ATPase"/>
</dbReference>
<evidence type="ECO:0000256" key="3">
    <source>
        <dbReference type="ARBA" id="ARBA00022741"/>
    </source>
</evidence>
<dbReference type="SUPFAM" id="SSF52540">
    <property type="entry name" value="P-loop containing nucleoside triphosphate hydrolases"/>
    <property type="match status" value="1"/>
</dbReference>
<dbReference type="Gene3D" id="3.40.50.300">
    <property type="entry name" value="P-loop containing nucleotide triphosphate hydrolases"/>
    <property type="match status" value="1"/>
</dbReference>
<dbReference type="Pfam" id="PF00005">
    <property type="entry name" value="ABC_tran"/>
    <property type="match status" value="1"/>
</dbReference>
<organism evidence="6 7">
    <name type="scientific">Benzoatithermus flavus</name>
    <dbReference type="NCBI Taxonomy" id="3108223"/>
    <lineage>
        <taxon>Bacteria</taxon>
        <taxon>Pseudomonadati</taxon>
        <taxon>Pseudomonadota</taxon>
        <taxon>Alphaproteobacteria</taxon>
        <taxon>Geminicoccales</taxon>
        <taxon>Geminicoccaceae</taxon>
        <taxon>Benzoatithermus</taxon>
    </lineage>
</organism>
<keyword evidence="3" id="KW-0547">Nucleotide-binding</keyword>
<comment type="caution">
    <text evidence="6">The sequence shown here is derived from an EMBL/GenBank/DDBJ whole genome shotgun (WGS) entry which is preliminary data.</text>
</comment>
<proteinExistence type="inferred from homology"/>
<evidence type="ECO:0000313" key="6">
    <source>
        <dbReference type="EMBL" id="MEK0081595.1"/>
    </source>
</evidence>
<sequence length="368" mass="39677">MTTPRLALDRLRKRYRDTVVLDDVSLEVAAGETVVVCGPSGGGKTVLLRLISGTSSPDAGDIRIDGASVLNLGPEERDVGMAFQNFALYPHLTAFENIASPLRAHGLAEAEIKERVGSIAALLRIGHVLGHRPRELSNGQKQRTALARALVRGPGVLLLDDPLRNVDAKLRYEMRLELPRLLGSFGSAVIYVTQDYKEAMALGQRIAVLRGGRFEQVAVPPAIYDRPANVEIARLFGDPTINLYPCRPQAMGGGTIVELFGDRLPLEAAAGGLAGRDVLLGVRAEDVEVTLEPVPGAVPVELDAVTPLNVRAVLYLRTRDGKELLATVAEDEAPRFGRGHRSVWARVTPDRFLMFDPASGARLLPVAA</sequence>
<reference evidence="6 7" key="1">
    <citation type="submission" date="2024-01" db="EMBL/GenBank/DDBJ databases">
        <title>Multi-omics insights into the function and evolution of sodium benzoate biodegradation pathways in Benzoatithermus flavus gen. nov., sp. nov. from hot spring.</title>
        <authorList>
            <person name="Hu C.-J."/>
            <person name="Li W.-J."/>
        </authorList>
    </citation>
    <scope>NUCLEOTIDE SEQUENCE [LARGE SCALE GENOMIC DNA]</scope>
    <source>
        <strain evidence="6 7">SYSU G07066</strain>
    </source>
</reference>
<dbReference type="Proteomes" id="UP001375743">
    <property type="component" value="Unassembled WGS sequence"/>
</dbReference>
<dbReference type="PROSITE" id="PS50893">
    <property type="entry name" value="ABC_TRANSPORTER_2"/>
    <property type="match status" value="1"/>
</dbReference>
<evidence type="ECO:0000256" key="4">
    <source>
        <dbReference type="ARBA" id="ARBA00022840"/>
    </source>
</evidence>
<protein>
    <submittedName>
        <fullName evidence="6">ABC transporter ATP-binding protein</fullName>
    </submittedName>
</protein>
<dbReference type="Gene3D" id="2.40.50.100">
    <property type="match status" value="1"/>
</dbReference>
<dbReference type="RefSeq" id="WP_418157447.1">
    <property type="nucleotide sequence ID" value="NZ_JBBLZC010000001.1"/>
</dbReference>